<evidence type="ECO:0000313" key="6">
    <source>
        <dbReference type="EMBL" id="QNO56601.1"/>
    </source>
</evidence>
<feature type="domain" description="Glutamine amidotransferase type-2" evidence="4">
    <location>
        <begin position="2"/>
        <end position="187"/>
    </location>
</feature>
<dbReference type="EMBL" id="MT631562">
    <property type="protein sequence ID" value="QNO54119.1"/>
    <property type="molecule type" value="Genomic_DNA"/>
</dbReference>
<dbReference type="PANTHER" id="PTHR11772:SF2">
    <property type="entry name" value="ASPARAGINE SYNTHETASE [GLUTAMINE-HYDROLYZING]"/>
    <property type="match status" value="1"/>
</dbReference>
<dbReference type="GO" id="GO:0006529">
    <property type="term" value="P:asparagine biosynthetic process"/>
    <property type="evidence" value="ECO:0007669"/>
    <property type="project" value="InterPro"/>
</dbReference>
<gene>
    <name evidence="6" type="ORF">GDLDPPJJ_00028</name>
    <name evidence="7" type="ORF">HANIDNDE_00022</name>
    <name evidence="5" type="ORF">PCFKKONE_00023</name>
</gene>
<keyword evidence="3" id="KW-0067">ATP-binding</keyword>
<dbReference type="NCBIfam" id="TIGR00290">
    <property type="entry name" value="MJ0570_dom"/>
    <property type="match status" value="1"/>
</dbReference>
<keyword evidence="2" id="KW-0547">Nucleotide-binding</keyword>
<dbReference type="EMBL" id="MT631663">
    <property type="protein sequence ID" value="QNO56636.1"/>
    <property type="molecule type" value="Genomic_DNA"/>
</dbReference>
<dbReference type="InterPro" id="IPR029055">
    <property type="entry name" value="Ntn_hydrolases_N"/>
</dbReference>
<dbReference type="PANTHER" id="PTHR11772">
    <property type="entry name" value="ASPARAGINE SYNTHETASE"/>
    <property type="match status" value="1"/>
</dbReference>
<dbReference type="InterPro" id="IPR050795">
    <property type="entry name" value="Asn_Synthetase"/>
</dbReference>
<dbReference type="SUPFAM" id="SSF56235">
    <property type="entry name" value="N-terminal nucleophile aminohydrolases (Ntn hydrolases)"/>
    <property type="match status" value="1"/>
</dbReference>
<dbReference type="Pfam" id="PF00733">
    <property type="entry name" value="Asn_synthase"/>
    <property type="match status" value="1"/>
</dbReference>
<dbReference type="PROSITE" id="PS51278">
    <property type="entry name" value="GATASE_TYPE_2"/>
    <property type="match status" value="1"/>
</dbReference>
<dbReference type="InterPro" id="IPR001962">
    <property type="entry name" value="Asn_synthase"/>
</dbReference>
<dbReference type="Gene3D" id="3.90.1490.10">
    <property type="entry name" value="putative n-type atp pyrophosphatase, domain 2"/>
    <property type="match status" value="1"/>
</dbReference>
<dbReference type="InterPro" id="IPR022427">
    <property type="entry name" value="MJ0570_ATP-bd"/>
</dbReference>
<evidence type="ECO:0000313" key="5">
    <source>
        <dbReference type="EMBL" id="QNO54119.1"/>
    </source>
</evidence>
<sequence>MSRITGVFNNKRSVELVLKSLEVQKGKEEELFWLCTENGEFYSHDLQDLSRKVDKGSRNSMGFCFANSARSRKRLESKFVADAEIYNLNELKVEYDTEGENSYDMLLRLVEKHGSFAFLSKIEGAYALAYWIDDELYIARDILGLKAVYFAHSDGFAFASARNALEAMGFHHAIGLEPRTLLRYKLKEDRLCIEKRDFFSIVPELKSDKEEIKEKLLNLLRASIQRLIPQDERFGVLFSGGLDSTLIAYLCKELDADFVCYTVAVEEPGMKDAEDLDYAKQIAADLGLKLKLIKMRADVLEKPIHEVVSWIDDTDVVKVSVALPLYVACERARADGIKTLLYGLGTEELFAGYRRHKHVKQNELNTECLSGIRWLYESDLYRDEQVARAHGISLRAPFLATELVNYALKIPAAYKLAGDVNRVILREIARDLGLVAVASRKKRAVQYGSNFLKAIDKIARREGYKYKREYLKTLYPSRNVKLGCLFSSGKDSTYALWLMKKIGYPVACLITMKSLNPVSYMFHTPAIDLAKLQAEAIGLPILMKETKGKKEEELDDLRDALRKAKRIYGIEGVITGALWSNYQKERIERIAAEEDIKVFSPLWHMNQETEMRLAVSYFDVILSGISAYGLDKSWLGRKITVADVDRLVARNKYFLNISGEGGEFESLVLDGPMFQKRLVIMESEIEEEDENTARLVVKAAKLLDKYQKSRE</sequence>
<reference evidence="5" key="1">
    <citation type="submission" date="2020-06" db="EMBL/GenBank/DDBJ databases">
        <title>Unique genomic features of the anaerobic methanotrophic archaea.</title>
        <authorList>
            <person name="Chadwick G.L."/>
            <person name="Skennerton C.T."/>
            <person name="Laso-Perez R."/>
            <person name="Leu A.O."/>
            <person name="Speth D.R."/>
            <person name="Yu H."/>
            <person name="Morgan-Lang C."/>
            <person name="Hatzenpichler R."/>
            <person name="Goudeau D."/>
            <person name="Malmstrom R."/>
            <person name="Brazelton W.J."/>
            <person name="Woyke T."/>
            <person name="Hallam S.J."/>
            <person name="Tyson G.W."/>
            <person name="Wegener G."/>
            <person name="Boetius A."/>
            <person name="Orphan V."/>
        </authorList>
    </citation>
    <scope>NUCLEOTIDE SEQUENCE</scope>
</reference>
<evidence type="ECO:0000256" key="1">
    <source>
        <dbReference type="ARBA" id="ARBA00022598"/>
    </source>
</evidence>
<evidence type="ECO:0000313" key="7">
    <source>
        <dbReference type="EMBL" id="QNO56636.1"/>
    </source>
</evidence>
<dbReference type="InterPro" id="IPR017932">
    <property type="entry name" value="GATase_2_dom"/>
</dbReference>
<dbReference type="GO" id="GO:0004066">
    <property type="term" value="F:asparagine synthase (glutamine-hydrolyzing) activity"/>
    <property type="evidence" value="ECO:0007669"/>
    <property type="project" value="InterPro"/>
</dbReference>
<accession>A0A7G9Z1I5</accession>
<name>A0A7G9Z1I5_9EURY</name>
<dbReference type="Pfam" id="PF01902">
    <property type="entry name" value="Diphthami_syn_2"/>
    <property type="match status" value="1"/>
</dbReference>
<dbReference type="CDD" id="cd01994">
    <property type="entry name" value="AANH_PF0828-like"/>
    <property type="match status" value="1"/>
</dbReference>
<proteinExistence type="predicted"/>
<dbReference type="AlphaFoldDB" id="A0A7G9Z1I5"/>
<keyword evidence="1" id="KW-0436">Ligase</keyword>
<dbReference type="GO" id="GO:0005524">
    <property type="term" value="F:ATP binding"/>
    <property type="evidence" value="ECO:0007669"/>
    <property type="project" value="UniProtKB-KW"/>
</dbReference>
<dbReference type="Gene3D" id="3.60.20.10">
    <property type="entry name" value="Glutamine Phosphoribosylpyrophosphate, subunit 1, domain 1"/>
    <property type="match status" value="1"/>
</dbReference>
<evidence type="ECO:0000259" key="4">
    <source>
        <dbReference type="PROSITE" id="PS51278"/>
    </source>
</evidence>
<dbReference type="Pfam" id="PF13537">
    <property type="entry name" value="GATase_7"/>
    <property type="match status" value="1"/>
</dbReference>
<organism evidence="5">
    <name type="scientific">Candidatus Methanophaga sp. ANME-1 ERB7</name>
    <dbReference type="NCBI Taxonomy" id="2759913"/>
    <lineage>
        <taxon>Archaea</taxon>
        <taxon>Methanobacteriati</taxon>
        <taxon>Methanobacteriota</taxon>
        <taxon>Stenosarchaea group</taxon>
        <taxon>Methanomicrobia</taxon>
        <taxon>Candidatus Methanophagales</taxon>
        <taxon>Candidatus Methanophagaceae</taxon>
        <taxon>Candidatus Methanophaga</taxon>
    </lineage>
</organism>
<dbReference type="SUPFAM" id="SSF52402">
    <property type="entry name" value="Adenine nucleotide alpha hydrolases-like"/>
    <property type="match status" value="2"/>
</dbReference>
<dbReference type="NCBIfam" id="TIGR03679">
    <property type="entry name" value="arCOG00187"/>
    <property type="match status" value="1"/>
</dbReference>
<dbReference type="InterPro" id="IPR014729">
    <property type="entry name" value="Rossmann-like_a/b/a_fold"/>
</dbReference>
<evidence type="ECO:0000256" key="2">
    <source>
        <dbReference type="ARBA" id="ARBA00022741"/>
    </source>
</evidence>
<dbReference type="Gene3D" id="3.40.50.620">
    <property type="entry name" value="HUPs"/>
    <property type="match status" value="2"/>
</dbReference>
<dbReference type="GO" id="GO:0005829">
    <property type="term" value="C:cytosol"/>
    <property type="evidence" value="ECO:0007669"/>
    <property type="project" value="TreeGrafter"/>
</dbReference>
<dbReference type="InterPro" id="IPR002761">
    <property type="entry name" value="Diphthami_syn_dom"/>
</dbReference>
<dbReference type="EMBL" id="MT631662">
    <property type="protein sequence ID" value="QNO56601.1"/>
    <property type="molecule type" value="Genomic_DNA"/>
</dbReference>
<protein>
    <recommendedName>
        <fullName evidence="4">Glutamine amidotransferase type-2 domain-containing protein</fullName>
    </recommendedName>
</protein>
<dbReference type="CDD" id="cd01991">
    <property type="entry name" value="Asn_synthase_B_C"/>
    <property type="match status" value="1"/>
</dbReference>
<evidence type="ECO:0000256" key="3">
    <source>
        <dbReference type="ARBA" id="ARBA00022840"/>
    </source>
</evidence>